<comment type="caution">
    <text evidence="1">The sequence shown here is derived from an EMBL/GenBank/DDBJ whole genome shotgun (WGS) entry which is preliminary data.</text>
</comment>
<accession>A0ABS9X269</accession>
<sequence>MNMTRLKNKIDTFYCEIDNAYGAIVCIREAAKNSNDEAFSCFSAELYSIEHYLMLLVDILDKETSEFNQSINELNIQRFNKYLQRVLELFVENVSNAPCDENTCFLHRKSIGAAFAAYGIVRSVSGDFLLIMNEAA</sequence>
<dbReference type="EMBL" id="JAKKSL010000001">
    <property type="protein sequence ID" value="MCI2283556.1"/>
    <property type="molecule type" value="Genomic_DNA"/>
</dbReference>
<keyword evidence="2" id="KW-1185">Reference proteome</keyword>
<name>A0ABS9X269_9GAMM</name>
<gene>
    <name evidence="1" type="ORF">L3081_09335</name>
</gene>
<evidence type="ECO:0000313" key="1">
    <source>
        <dbReference type="EMBL" id="MCI2283556.1"/>
    </source>
</evidence>
<dbReference type="Proteomes" id="UP001139646">
    <property type="component" value="Unassembled WGS sequence"/>
</dbReference>
<protein>
    <submittedName>
        <fullName evidence="1">Uncharacterized protein</fullName>
    </submittedName>
</protein>
<proteinExistence type="predicted"/>
<reference evidence="1" key="1">
    <citation type="submission" date="2022-01" db="EMBL/GenBank/DDBJ databases">
        <title>Colwellia maritima, isolated from seawater.</title>
        <authorList>
            <person name="Kristyanto S."/>
            <person name="Jung J."/>
            <person name="Jeon C.O."/>
        </authorList>
    </citation>
    <scope>NUCLEOTIDE SEQUENCE</scope>
    <source>
        <strain evidence="1">MSW7</strain>
    </source>
</reference>
<evidence type="ECO:0000313" key="2">
    <source>
        <dbReference type="Proteomes" id="UP001139646"/>
    </source>
</evidence>
<organism evidence="1 2">
    <name type="scientific">Colwellia maritima</name>
    <dbReference type="NCBI Taxonomy" id="2912588"/>
    <lineage>
        <taxon>Bacteria</taxon>
        <taxon>Pseudomonadati</taxon>
        <taxon>Pseudomonadota</taxon>
        <taxon>Gammaproteobacteria</taxon>
        <taxon>Alteromonadales</taxon>
        <taxon>Colwelliaceae</taxon>
        <taxon>Colwellia</taxon>
    </lineage>
</organism>
<dbReference type="RefSeq" id="WP_242285130.1">
    <property type="nucleotide sequence ID" value="NZ_JAKKSL010000001.1"/>
</dbReference>